<evidence type="ECO:0000256" key="1">
    <source>
        <dbReference type="ARBA" id="ARBA00009558"/>
    </source>
</evidence>
<accession>A0A8J4WSV2</accession>
<dbReference type="OrthoDB" id="423533at2759"/>
<evidence type="ECO:0000256" key="5">
    <source>
        <dbReference type="ARBA" id="ARBA00022857"/>
    </source>
</evidence>
<dbReference type="PANTHER" id="PTHR10339">
    <property type="entry name" value="ADP-RIBOSYLTRANSFERASE"/>
    <property type="match status" value="1"/>
</dbReference>
<dbReference type="Proteomes" id="UP000727407">
    <property type="component" value="Unassembled WGS sequence"/>
</dbReference>
<comment type="caution">
    <text evidence="8">The sequence shown here is derived from an EMBL/GenBank/DDBJ whole genome shotgun (WGS) entry which is preliminary data.</text>
</comment>
<dbReference type="InterPro" id="IPR050999">
    <property type="entry name" value="ADP-ribosyltransferase_ARG"/>
</dbReference>
<dbReference type="InterPro" id="IPR000768">
    <property type="entry name" value="ART"/>
</dbReference>
<dbReference type="AlphaFoldDB" id="A0A8J4WSV2"/>
<keyword evidence="4" id="KW-0548">Nucleotidyltransferase</keyword>
<protein>
    <recommendedName>
        <fullName evidence="7">NAD(P)(+)--arginine ADP-ribosyltransferase</fullName>
        <ecNumber evidence="7">2.4.2.31</ecNumber>
    </recommendedName>
    <alternativeName>
        <fullName evidence="7">Mono(ADP-ribosyl)transferase</fullName>
    </alternativeName>
</protein>
<evidence type="ECO:0000256" key="2">
    <source>
        <dbReference type="ARBA" id="ARBA00022676"/>
    </source>
</evidence>
<feature type="non-terminal residue" evidence="8">
    <location>
        <position position="1"/>
    </location>
</feature>
<dbReference type="PROSITE" id="PS51996">
    <property type="entry name" value="TR_MART"/>
    <property type="match status" value="1"/>
</dbReference>
<dbReference type="PRINTS" id="PR00970">
    <property type="entry name" value="RIBTRNSFRASE"/>
</dbReference>
<evidence type="ECO:0000256" key="3">
    <source>
        <dbReference type="ARBA" id="ARBA00022679"/>
    </source>
</evidence>
<keyword evidence="2 7" id="KW-0328">Glycosyltransferase</keyword>
<dbReference type="Pfam" id="PF01129">
    <property type="entry name" value="ART"/>
    <property type="match status" value="1"/>
</dbReference>
<keyword evidence="5 7" id="KW-0521">NADP</keyword>
<organism evidence="8 9">
    <name type="scientific">Clarias magur</name>
    <name type="common">Asian catfish</name>
    <name type="synonym">Macropteronotus magur</name>
    <dbReference type="NCBI Taxonomy" id="1594786"/>
    <lineage>
        <taxon>Eukaryota</taxon>
        <taxon>Metazoa</taxon>
        <taxon>Chordata</taxon>
        <taxon>Craniata</taxon>
        <taxon>Vertebrata</taxon>
        <taxon>Euteleostomi</taxon>
        <taxon>Actinopterygii</taxon>
        <taxon>Neopterygii</taxon>
        <taxon>Teleostei</taxon>
        <taxon>Ostariophysi</taxon>
        <taxon>Siluriformes</taxon>
        <taxon>Clariidae</taxon>
        <taxon>Clarias</taxon>
    </lineage>
</organism>
<reference evidence="8" key="1">
    <citation type="submission" date="2020-07" db="EMBL/GenBank/DDBJ databases">
        <title>Clarias magur genome sequencing, assembly and annotation.</title>
        <authorList>
            <person name="Kushwaha B."/>
            <person name="Kumar R."/>
            <person name="Das P."/>
            <person name="Joshi C.G."/>
            <person name="Kumar D."/>
            <person name="Nagpure N.S."/>
            <person name="Pandey M."/>
            <person name="Agarwal S."/>
            <person name="Srivastava S."/>
            <person name="Singh M."/>
            <person name="Sahoo L."/>
            <person name="Jayasankar P."/>
            <person name="Meher P.K."/>
            <person name="Koringa P.G."/>
            <person name="Iquebal M.A."/>
            <person name="Das S.P."/>
            <person name="Bit A."/>
            <person name="Patnaik S."/>
            <person name="Patel N."/>
            <person name="Shah T.M."/>
            <person name="Hinsu A."/>
            <person name="Jena J.K."/>
        </authorList>
    </citation>
    <scope>NUCLEOTIDE SEQUENCE</scope>
    <source>
        <strain evidence="8">CIFAMagur01</strain>
        <tissue evidence="8">Testis</tissue>
    </source>
</reference>
<dbReference type="EMBL" id="QNUK01000800">
    <property type="protein sequence ID" value="KAF5889517.1"/>
    <property type="molecule type" value="Genomic_DNA"/>
</dbReference>
<evidence type="ECO:0000256" key="6">
    <source>
        <dbReference type="ARBA" id="ARBA00047597"/>
    </source>
</evidence>
<evidence type="ECO:0000256" key="7">
    <source>
        <dbReference type="RuleBase" id="RU361228"/>
    </source>
</evidence>
<keyword evidence="9" id="KW-1185">Reference proteome</keyword>
<comment type="similarity">
    <text evidence="1 7">Belongs to the Arg-specific ADP-ribosyltransferase family.</text>
</comment>
<dbReference type="EC" id="2.4.2.31" evidence="7"/>
<dbReference type="PANTHER" id="PTHR10339:SF27">
    <property type="entry name" value="NAD(P)(+)--ARGININE ADP-RIBOSYLTRANSFERASE"/>
    <property type="match status" value="1"/>
</dbReference>
<dbReference type="GO" id="GO:0003950">
    <property type="term" value="F:NAD+ poly-ADP-ribosyltransferase activity"/>
    <property type="evidence" value="ECO:0007669"/>
    <property type="project" value="TreeGrafter"/>
</dbReference>
<gene>
    <name evidence="8" type="ORF">DAT39_020789</name>
</gene>
<comment type="catalytic activity">
    <reaction evidence="6 7">
        <text>L-arginyl-[protein] + NAD(+) = N(omega)-(ADP-D-ribosyl)-L-arginyl-[protein] + nicotinamide + H(+)</text>
        <dbReference type="Rhea" id="RHEA:19149"/>
        <dbReference type="Rhea" id="RHEA-COMP:10532"/>
        <dbReference type="Rhea" id="RHEA-COMP:15087"/>
        <dbReference type="ChEBI" id="CHEBI:15378"/>
        <dbReference type="ChEBI" id="CHEBI:17154"/>
        <dbReference type="ChEBI" id="CHEBI:29965"/>
        <dbReference type="ChEBI" id="CHEBI:57540"/>
        <dbReference type="ChEBI" id="CHEBI:142554"/>
        <dbReference type="EC" id="2.4.2.31"/>
    </reaction>
</comment>
<dbReference type="PROSITE" id="PS01291">
    <property type="entry name" value="ART"/>
    <property type="match status" value="1"/>
</dbReference>
<dbReference type="GO" id="GO:0016779">
    <property type="term" value="F:nucleotidyltransferase activity"/>
    <property type="evidence" value="ECO:0007669"/>
    <property type="project" value="UniProtKB-KW"/>
</dbReference>
<keyword evidence="7" id="KW-0520">NAD</keyword>
<name>A0A8J4WSV2_CLAMG</name>
<evidence type="ECO:0000313" key="8">
    <source>
        <dbReference type="EMBL" id="KAF5889517.1"/>
    </source>
</evidence>
<proteinExistence type="inferred from homology"/>
<dbReference type="Gene3D" id="3.90.176.10">
    <property type="entry name" value="Toxin ADP-ribosyltransferase, Chain A, domain 1"/>
    <property type="match status" value="1"/>
</dbReference>
<evidence type="ECO:0000313" key="9">
    <source>
        <dbReference type="Proteomes" id="UP000727407"/>
    </source>
</evidence>
<dbReference type="SUPFAM" id="SSF56399">
    <property type="entry name" value="ADP-ribosylation"/>
    <property type="match status" value="1"/>
</dbReference>
<keyword evidence="3 7" id="KW-0808">Transferase</keyword>
<evidence type="ECO:0000256" key="4">
    <source>
        <dbReference type="ARBA" id="ARBA00022695"/>
    </source>
</evidence>
<sequence>SAGALKWWYLDSPSFKAFRLELSNSILNTRTRAGVMGGVSVRELVFVLLTVCSLSAKEPKKLDMAPDAVDDAFSQCRDKMLISVTEPDGLLQKELNASKEFREMWSKYSGVCWKNIPGGTSYHFDALQAYANSDAKFRKTFNELVYSKGSNSTTYREKFPFKSLHFLLTDALRLLNRSNLCKTVFYATSNVYTAKPGNEVRFGKFIKAILTLSSETEVVEVEGGGTLFNITSCSVVNVEEITCKSEEVQCLISPTEVFKVQKVRDVKSEDATYKEITLTHSRFLSRHTCSFFH</sequence>
<feature type="non-terminal residue" evidence="8">
    <location>
        <position position="293"/>
    </location>
</feature>
<dbReference type="GO" id="GO:0106274">
    <property type="term" value="F:NAD+-protein-arginine ADP-ribosyltransferase activity"/>
    <property type="evidence" value="ECO:0007669"/>
    <property type="project" value="UniProtKB-EC"/>
</dbReference>